<comment type="caution">
    <text evidence="1">The sequence shown here is derived from an EMBL/GenBank/DDBJ whole genome shotgun (WGS) entry which is preliminary data.</text>
</comment>
<dbReference type="EMBL" id="LAZR01019873">
    <property type="protein sequence ID" value="KKL90936.1"/>
    <property type="molecule type" value="Genomic_DNA"/>
</dbReference>
<protein>
    <submittedName>
        <fullName evidence="1">Uncharacterized protein</fullName>
    </submittedName>
</protein>
<organism evidence="1">
    <name type="scientific">marine sediment metagenome</name>
    <dbReference type="NCBI Taxonomy" id="412755"/>
    <lineage>
        <taxon>unclassified sequences</taxon>
        <taxon>metagenomes</taxon>
        <taxon>ecological metagenomes</taxon>
    </lineage>
</organism>
<reference evidence="1" key="1">
    <citation type="journal article" date="2015" name="Nature">
        <title>Complex archaea that bridge the gap between prokaryotes and eukaryotes.</title>
        <authorList>
            <person name="Spang A."/>
            <person name="Saw J.H."/>
            <person name="Jorgensen S.L."/>
            <person name="Zaremba-Niedzwiedzka K."/>
            <person name="Martijn J."/>
            <person name="Lind A.E."/>
            <person name="van Eijk R."/>
            <person name="Schleper C."/>
            <person name="Guy L."/>
            <person name="Ettema T.J."/>
        </authorList>
    </citation>
    <scope>NUCLEOTIDE SEQUENCE</scope>
</reference>
<evidence type="ECO:0000313" key="1">
    <source>
        <dbReference type="EMBL" id="KKL90936.1"/>
    </source>
</evidence>
<accession>A0A0F9GKC9</accession>
<sequence length="84" mass="10042">MSRSRRKTPIVQTCCAFSERDDKVIWHSRMRAVVRDRLFKALDNPEGYIDVLRNEVSDPWDFAKDGKTYYTPDDIKNYPEIMRK</sequence>
<gene>
    <name evidence="1" type="ORF">LCGC14_1899690</name>
</gene>
<name>A0A0F9GKC9_9ZZZZ</name>
<proteinExistence type="predicted"/>
<dbReference type="AlphaFoldDB" id="A0A0F9GKC9"/>